<dbReference type="GO" id="GO:0004594">
    <property type="term" value="F:pantothenate kinase activity"/>
    <property type="evidence" value="ECO:0007669"/>
    <property type="project" value="UniProtKB-UniRule"/>
</dbReference>
<evidence type="ECO:0000256" key="4">
    <source>
        <dbReference type="ARBA" id="ARBA00005225"/>
    </source>
</evidence>
<evidence type="ECO:0000256" key="10">
    <source>
        <dbReference type="ARBA" id="ARBA00022777"/>
    </source>
</evidence>
<evidence type="ECO:0000256" key="2">
    <source>
        <dbReference type="ARBA" id="ARBA00001958"/>
    </source>
</evidence>
<dbReference type="EC" id="2.7.1.33" evidence="6 16"/>
<feature type="active site" description="Proton acceptor" evidence="16">
    <location>
        <position position="99"/>
    </location>
</feature>
<evidence type="ECO:0000256" key="1">
    <source>
        <dbReference type="ARBA" id="ARBA00001206"/>
    </source>
</evidence>
<sequence length="253" mass="27038">MSILCIDIGNTRLHLGYVEGQRVSRTEDLPTRELAQLLPQRLAEADFEGVAYCSVVPAATTELEECLRAAGVVDGVRLDHAHCPGLAISYPHPPEIGPDRLANGIGAQVICGAPAIVIDTGTATTFDLVTRADGYIGGIIAPGPAMMTKYLHEKTALLPELSLEELKDPGRIGRSTRDAMKLGCVVGYGGMIRALLERSREEFAARGEELPAVLATGGGTVVWLDQAQEPIRQVPYLSLLGLAEAWRRSGESV</sequence>
<comment type="cofactor">
    <cofactor evidence="16">
        <name>NH4(+)</name>
        <dbReference type="ChEBI" id="CHEBI:28938"/>
    </cofactor>
    <cofactor evidence="16">
        <name>K(+)</name>
        <dbReference type="ChEBI" id="CHEBI:29103"/>
    </cofactor>
    <text evidence="16">A monovalent cation. Ammonium or potassium.</text>
</comment>
<dbReference type="CDD" id="cd24015">
    <property type="entry name" value="ASKHA_NBD_PanK-III"/>
    <property type="match status" value="1"/>
</dbReference>
<dbReference type="InterPro" id="IPR043129">
    <property type="entry name" value="ATPase_NBD"/>
</dbReference>
<gene>
    <name evidence="16" type="primary">coaX</name>
    <name evidence="17" type="ORF">H5P28_18750</name>
</gene>
<keyword evidence="10 16" id="KW-0418">Kinase</keyword>
<protein>
    <recommendedName>
        <fullName evidence="15 16">Type III pantothenate kinase</fullName>
        <ecNumber evidence="6 16">2.7.1.33</ecNumber>
    </recommendedName>
    <alternativeName>
        <fullName evidence="16">PanK-III</fullName>
    </alternativeName>
    <alternativeName>
        <fullName evidence="16">Pantothenic acid kinase</fullName>
    </alternativeName>
</protein>
<dbReference type="NCBIfam" id="TIGR00671">
    <property type="entry name" value="baf"/>
    <property type="match status" value="1"/>
</dbReference>
<dbReference type="GO" id="GO:0046872">
    <property type="term" value="F:metal ion binding"/>
    <property type="evidence" value="ECO:0007669"/>
    <property type="project" value="UniProtKB-KW"/>
</dbReference>
<dbReference type="RefSeq" id="WP_185677225.1">
    <property type="nucleotide sequence ID" value="NZ_JACHVB010000064.1"/>
</dbReference>
<dbReference type="PANTHER" id="PTHR34265:SF1">
    <property type="entry name" value="TYPE III PANTOTHENATE KINASE"/>
    <property type="match status" value="1"/>
</dbReference>
<feature type="binding site" evidence="16">
    <location>
        <begin position="97"/>
        <end position="100"/>
    </location>
    <ligand>
        <name>substrate</name>
    </ligand>
</feature>
<keyword evidence="16" id="KW-0479">Metal-binding</keyword>
<organism evidence="17 18">
    <name type="scientific">Ruficoccus amylovorans</name>
    <dbReference type="NCBI Taxonomy" id="1804625"/>
    <lineage>
        <taxon>Bacteria</taxon>
        <taxon>Pseudomonadati</taxon>
        <taxon>Verrucomicrobiota</taxon>
        <taxon>Opitutia</taxon>
        <taxon>Puniceicoccales</taxon>
        <taxon>Cerasicoccaceae</taxon>
        <taxon>Ruficoccus</taxon>
    </lineage>
</organism>
<evidence type="ECO:0000256" key="12">
    <source>
        <dbReference type="ARBA" id="ARBA00022958"/>
    </source>
</evidence>
<keyword evidence="12 16" id="KW-0630">Potassium</keyword>
<dbReference type="Gene3D" id="3.30.420.40">
    <property type="match status" value="2"/>
</dbReference>
<evidence type="ECO:0000256" key="15">
    <source>
        <dbReference type="ARBA" id="ARBA00040883"/>
    </source>
</evidence>
<dbReference type="UniPathway" id="UPA00241">
    <property type="reaction ID" value="UER00352"/>
</dbReference>
<evidence type="ECO:0000256" key="16">
    <source>
        <dbReference type="HAMAP-Rule" id="MF_01274"/>
    </source>
</evidence>
<evidence type="ECO:0000256" key="7">
    <source>
        <dbReference type="ARBA" id="ARBA00022490"/>
    </source>
</evidence>
<comment type="subcellular location">
    <subcellularLocation>
        <location evidence="3 16">Cytoplasm</location>
    </subcellularLocation>
</comment>
<comment type="similarity">
    <text evidence="14 16">Belongs to the type III pantothenate kinase family.</text>
</comment>
<evidence type="ECO:0000256" key="9">
    <source>
        <dbReference type="ARBA" id="ARBA00022741"/>
    </source>
</evidence>
<proteinExistence type="inferred from homology"/>
<feature type="binding site" evidence="16">
    <location>
        <position position="119"/>
    </location>
    <ligand>
        <name>K(+)</name>
        <dbReference type="ChEBI" id="CHEBI:29103"/>
    </ligand>
</feature>
<keyword evidence="11 16" id="KW-0067">ATP-binding</keyword>
<feature type="binding site" evidence="16">
    <location>
        <position position="122"/>
    </location>
    <ligand>
        <name>ATP</name>
        <dbReference type="ChEBI" id="CHEBI:30616"/>
    </ligand>
</feature>
<name>A0A842HMJ8_9BACT</name>
<dbReference type="Proteomes" id="UP000546464">
    <property type="component" value="Unassembled WGS sequence"/>
</dbReference>
<comment type="caution">
    <text evidence="17">The sequence shown here is derived from an EMBL/GenBank/DDBJ whole genome shotgun (WGS) entry which is preliminary data.</text>
</comment>
<keyword evidence="7 16" id="KW-0963">Cytoplasm</keyword>
<dbReference type="HAMAP" id="MF_01274">
    <property type="entry name" value="Pantothen_kinase_3"/>
    <property type="match status" value="1"/>
</dbReference>
<feature type="binding site" evidence="16">
    <location>
        <position position="176"/>
    </location>
    <ligand>
        <name>substrate</name>
    </ligand>
</feature>
<comment type="pathway">
    <text evidence="4 16">Cofactor biosynthesis; coenzyme A biosynthesis; CoA from (R)-pantothenate: step 1/5.</text>
</comment>
<evidence type="ECO:0000256" key="8">
    <source>
        <dbReference type="ARBA" id="ARBA00022679"/>
    </source>
</evidence>
<comment type="cofactor">
    <cofactor evidence="2">
        <name>K(+)</name>
        <dbReference type="ChEBI" id="CHEBI:29103"/>
    </cofactor>
</comment>
<evidence type="ECO:0000256" key="14">
    <source>
        <dbReference type="ARBA" id="ARBA00038036"/>
    </source>
</evidence>
<evidence type="ECO:0000313" key="17">
    <source>
        <dbReference type="EMBL" id="MBC2596311.1"/>
    </source>
</evidence>
<dbReference type="AlphaFoldDB" id="A0A842HMJ8"/>
<comment type="catalytic activity">
    <reaction evidence="1 16">
        <text>(R)-pantothenate + ATP = (R)-4'-phosphopantothenate + ADP + H(+)</text>
        <dbReference type="Rhea" id="RHEA:16373"/>
        <dbReference type="ChEBI" id="CHEBI:10986"/>
        <dbReference type="ChEBI" id="CHEBI:15378"/>
        <dbReference type="ChEBI" id="CHEBI:29032"/>
        <dbReference type="ChEBI" id="CHEBI:30616"/>
        <dbReference type="ChEBI" id="CHEBI:456216"/>
        <dbReference type="EC" id="2.7.1.33"/>
    </reaction>
</comment>
<comment type="function">
    <text evidence="16">Catalyzes the phosphorylation of pantothenate (Pan), the first step in CoA biosynthesis.</text>
</comment>
<keyword evidence="18" id="KW-1185">Reference proteome</keyword>
<keyword evidence="13 16" id="KW-0173">Coenzyme A biosynthesis</keyword>
<dbReference type="GO" id="GO:0015937">
    <property type="term" value="P:coenzyme A biosynthetic process"/>
    <property type="evidence" value="ECO:0007669"/>
    <property type="project" value="UniProtKB-UniRule"/>
</dbReference>
<evidence type="ECO:0000256" key="5">
    <source>
        <dbReference type="ARBA" id="ARBA00011738"/>
    </source>
</evidence>
<dbReference type="PANTHER" id="PTHR34265">
    <property type="entry name" value="TYPE III PANTOTHENATE KINASE"/>
    <property type="match status" value="1"/>
</dbReference>
<feature type="binding site" evidence="16">
    <location>
        <position position="90"/>
    </location>
    <ligand>
        <name>substrate</name>
    </ligand>
</feature>
<dbReference type="SUPFAM" id="SSF53067">
    <property type="entry name" value="Actin-like ATPase domain"/>
    <property type="match status" value="2"/>
</dbReference>
<comment type="subunit">
    <text evidence="5 16">Homodimer.</text>
</comment>
<dbReference type="GO" id="GO:0005524">
    <property type="term" value="F:ATP binding"/>
    <property type="evidence" value="ECO:0007669"/>
    <property type="project" value="UniProtKB-UniRule"/>
</dbReference>
<evidence type="ECO:0000313" key="18">
    <source>
        <dbReference type="Proteomes" id="UP000546464"/>
    </source>
</evidence>
<keyword evidence="9 16" id="KW-0547">Nucleotide-binding</keyword>
<accession>A0A842HMJ8</accession>
<evidence type="ECO:0000256" key="11">
    <source>
        <dbReference type="ARBA" id="ARBA00022840"/>
    </source>
</evidence>
<evidence type="ECO:0000256" key="13">
    <source>
        <dbReference type="ARBA" id="ARBA00022993"/>
    </source>
</evidence>
<evidence type="ECO:0000256" key="6">
    <source>
        <dbReference type="ARBA" id="ARBA00012102"/>
    </source>
</evidence>
<dbReference type="EMBL" id="JACHVB010000064">
    <property type="protein sequence ID" value="MBC2596311.1"/>
    <property type="molecule type" value="Genomic_DNA"/>
</dbReference>
<evidence type="ECO:0000256" key="3">
    <source>
        <dbReference type="ARBA" id="ARBA00004496"/>
    </source>
</evidence>
<feature type="binding site" evidence="16">
    <location>
        <begin position="7"/>
        <end position="14"/>
    </location>
    <ligand>
        <name>ATP</name>
        <dbReference type="ChEBI" id="CHEBI:30616"/>
    </ligand>
</feature>
<dbReference type="GO" id="GO:0005737">
    <property type="term" value="C:cytoplasm"/>
    <property type="evidence" value="ECO:0007669"/>
    <property type="project" value="UniProtKB-SubCell"/>
</dbReference>
<dbReference type="InterPro" id="IPR004619">
    <property type="entry name" value="Type_III_PanK"/>
</dbReference>
<keyword evidence="8 16" id="KW-0808">Transferase</keyword>
<dbReference type="Pfam" id="PF03309">
    <property type="entry name" value="Pan_kinase"/>
    <property type="match status" value="1"/>
</dbReference>
<reference evidence="17 18" key="1">
    <citation type="submission" date="2020-07" db="EMBL/GenBank/DDBJ databases">
        <authorList>
            <person name="Feng X."/>
        </authorList>
    </citation>
    <scope>NUCLEOTIDE SEQUENCE [LARGE SCALE GENOMIC DNA]</scope>
    <source>
        <strain evidence="17 18">JCM31066</strain>
    </source>
</reference>